<evidence type="ECO:0000313" key="2">
    <source>
        <dbReference type="EMBL" id="CUH76430.1"/>
    </source>
</evidence>
<feature type="domain" description="YjiS-like" evidence="1">
    <location>
        <begin position="25"/>
        <end position="50"/>
    </location>
</feature>
<organism evidence="2 3">
    <name type="scientific">Tropicibacter naphthalenivorans</name>
    <dbReference type="NCBI Taxonomy" id="441103"/>
    <lineage>
        <taxon>Bacteria</taxon>
        <taxon>Pseudomonadati</taxon>
        <taxon>Pseudomonadota</taxon>
        <taxon>Alphaproteobacteria</taxon>
        <taxon>Rhodobacterales</taxon>
        <taxon>Roseobacteraceae</taxon>
        <taxon>Tropicibacter</taxon>
    </lineage>
</organism>
<sequence>MIRVARRLSAPFALPRLSLRKLFALHQSRQALRALDADQLRDVGLTKAQAQAEANRPVWDAPDYWSR</sequence>
<accession>A0A0P1GQM0</accession>
<evidence type="ECO:0000259" key="1">
    <source>
        <dbReference type="Pfam" id="PF06568"/>
    </source>
</evidence>
<gene>
    <name evidence="2" type="ORF">TRN7648_00931</name>
</gene>
<proteinExistence type="predicted"/>
<dbReference type="OrthoDB" id="8096613at2"/>
<dbReference type="RefSeq" id="WP_058246483.1">
    <property type="nucleotide sequence ID" value="NZ_CYSE01000002.1"/>
</dbReference>
<dbReference type="EMBL" id="CYSE01000002">
    <property type="protein sequence ID" value="CUH76430.1"/>
    <property type="molecule type" value="Genomic_DNA"/>
</dbReference>
<dbReference type="AlphaFoldDB" id="A0A0P1GQM0"/>
<protein>
    <recommendedName>
        <fullName evidence="1">YjiS-like domain-containing protein</fullName>
    </recommendedName>
</protein>
<keyword evidence="3" id="KW-1185">Reference proteome</keyword>
<dbReference type="Pfam" id="PF06568">
    <property type="entry name" value="YjiS-like"/>
    <property type="match status" value="1"/>
</dbReference>
<evidence type="ECO:0000313" key="3">
    <source>
        <dbReference type="Proteomes" id="UP000054935"/>
    </source>
</evidence>
<name>A0A0P1GQM0_9RHOB</name>
<dbReference type="InterPro" id="IPR009506">
    <property type="entry name" value="YjiS-like"/>
</dbReference>
<dbReference type="Proteomes" id="UP000054935">
    <property type="component" value="Unassembled WGS sequence"/>
</dbReference>
<reference evidence="2 3" key="1">
    <citation type="submission" date="2015-09" db="EMBL/GenBank/DDBJ databases">
        <authorList>
            <consortium name="Swine Surveillance"/>
        </authorList>
    </citation>
    <scope>NUCLEOTIDE SEQUENCE [LARGE SCALE GENOMIC DNA]</scope>
    <source>
        <strain evidence="2 3">CECT 7648</strain>
    </source>
</reference>
<dbReference type="STRING" id="441103.TRN7648_00931"/>